<evidence type="ECO:0000313" key="1">
    <source>
        <dbReference type="EMBL" id="KAF6386853.1"/>
    </source>
</evidence>
<name>A0A7J8AK01_MYOMY</name>
<organism evidence="1 2">
    <name type="scientific">Myotis myotis</name>
    <name type="common">Greater mouse-eared bat</name>
    <name type="synonym">Vespertilio myotis</name>
    <dbReference type="NCBI Taxonomy" id="51298"/>
    <lineage>
        <taxon>Eukaryota</taxon>
        <taxon>Metazoa</taxon>
        <taxon>Chordata</taxon>
        <taxon>Craniata</taxon>
        <taxon>Vertebrata</taxon>
        <taxon>Euteleostomi</taxon>
        <taxon>Mammalia</taxon>
        <taxon>Eutheria</taxon>
        <taxon>Laurasiatheria</taxon>
        <taxon>Chiroptera</taxon>
        <taxon>Yangochiroptera</taxon>
        <taxon>Vespertilionidae</taxon>
        <taxon>Myotis</taxon>
    </lineage>
</organism>
<dbReference type="AlphaFoldDB" id="A0A7J8AK01"/>
<comment type="caution">
    <text evidence="1">The sequence shown here is derived from an EMBL/GenBank/DDBJ whole genome shotgun (WGS) entry which is preliminary data.</text>
</comment>
<sequence length="99" mass="11484">MISLGTVVKKEHPWTYLCVSTSRQLLSRQSCQKLRCPQVKMCVARETPKPWTGIHLNYLGELTSQKYFSVKYLSQPSKAWENAVTLKILQSVLMLRFHN</sequence>
<dbReference type="EMBL" id="JABWUV010000001">
    <property type="protein sequence ID" value="KAF6386853.1"/>
    <property type="molecule type" value="Genomic_DNA"/>
</dbReference>
<evidence type="ECO:0000313" key="2">
    <source>
        <dbReference type="Proteomes" id="UP000527355"/>
    </source>
</evidence>
<proteinExistence type="predicted"/>
<keyword evidence="2" id="KW-1185">Reference proteome</keyword>
<gene>
    <name evidence="1" type="ORF">mMyoMyo1_005543</name>
</gene>
<protein>
    <submittedName>
        <fullName evidence="1">GC vitamin D binding protein</fullName>
    </submittedName>
</protein>
<reference evidence="1 2" key="1">
    <citation type="journal article" date="2020" name="Nature">
        <title>Six reference-quality genomes reveal evolution of bat adaptations.</title>
        <authorList>
            <person name="Jebb D."/>
            <person name="Huang Z."/>
            <person name="Pippel M."/>
            <person name="Hughes G.M."/>
            <person name="Lavrichenko K."/>
            <person name="Devanna P."/>
            <person name="Winkler S."/>
            <person name="Jermiin L.S."/>
            <person name="Skirmuntt E.C."/>
            <person name="Katzourakis A."/>
            <person name="Burkitt-Gray L."/>
            <person name="Ray D.A."/>
            <person name="Sullivan K.A.M."/>
            <person name="Roscito J.G."/>
            <person name="Kirilenko B.M."/>
            <person name="Davalos L.M."/>
            <person name="Corthals A.P."/>
            <person name="Power M.L."/>
            <person name="Jones G."/>
            <person name="Ransome R.D."/>
            <person name="Dechmann D.K.N."/>
            <person name="Locatelli A.G."/>
            <person name="Puechmaille S.J."/>
            <person name="Fedrigo O."/>
            <person name="Jarvis E.D."/>
            <person name="Hiller M."/>
            <person name="Vernes S.C."/>
            <person name="Myers E.W."/>
            <person name="Teeling E.C."/>
        </authorList>
    </citation>
    <scope>NUCLEOTIDE SEQUENCE [LARGE SCALE GENOMIC DNA]</scope>
    <source>
        <strain evidence="1">MMyoMyo1</strain>
        <tissue evidence="1">Flight muscle</tissue>
    </source>
</reference>
<dbReference type="Proteomes" id="UP000527355">
    <property type="component" value="Unassembled WGS sequence"/>
</dbReference>
<accession>A0A7J8AK01</accession>